<evidence type="ECO:0008006" key="4">
    <source>
        <dbReference type="Google" id="ProtNLM"/>
    </source>
</evidence>
<protein>
    <recommendedName>
        <fullName evidence="4">Lipocalin-like domain-containing protein</fullName>
    </recommendedName>
</protein>
<feature type="signal peptide" evidence="1">
    <location>
        <begin position="1"/>
        <end position="18"/>
    </location>
</feature>
<proteinExistence type="predicted"/>
<organism evidence="2 3">
    <name type="scientific">Flavobacterium hydrophilum</name>
    <dbReference type="NCBI Taxonomy" id="2211445"/>
    <lineage>
        <taxon>Bacteria</taxon>
        <taxon>Pseudomonadati</taxon>
        <taxon>Bacteroidota</taxon>
        <taxon>Flavobacteriia</taxon>
        <taxon>Flavobacteriales</taxon>
        <taxon>Flavobacteriaceae</taxon>
        <taxon>Flavobacterium</taxon>
    </lineage>
</organism>
<feature type="chain" id="PRO_5015957815" description="Lipocalin-like domain-containing protein" evidence="1">
    <location>
        <begin position="19"/>
        <end position="157"/>
    </location>
</feature>
<evidence type="ECO:0000256" key="1">
    <source>
        <dbReference type="SAM" id="SignalP"/>
    </source>
</evidence>
<name>A0A2V4BZY0_9FLAO</name>
<dbReference type="EMBL" id="QJHL01000003">
    <property type="protein sequence ID" value="PXY44465.1"/>
    <property type="molecule type" value="Genomic_DNA"/>
</dbReference>
<comment type="caution">
    <text evidence="2">The sequence shown here is derived from an EMBL/GenBank/DDBJ whole genome shotgun (WGS) entry which is preliminary data.</text>
</comment>
<dbReference type="RefSeq" id="WP_110347192.1">
    <property type="nucleotide sequence ID" value="NZ_QJHL01000003.1"/>
</dbReference>
<keyword evidence="3" id="KW-1185">Reference proteome</keyword>
<accession>A0A2V4BZY0</accession>
<dbReference type="PROSITE" id="PS51257">
    <property type="entry name" value="PROKAR_LIPOPROTEIN"/>
    <property type="match status" value="1"/>
</dbReference>
<evidence type="ECO:0000313" key="3">
    <source>
        <dbReference type="Proteomes" id="UP000247681"/>
    </source>
</evidence>
<dbReference type="Proteomes" id="UP000247681">
    <property type="component" value="Unassembled WGS sequence"/>
</dbReference>
<sequence length="157" mass="17188">MKILKKVMFLAFAVFALALSSCSSDDSSDGNQTETDYIKFKYKGTTYTFDSGYQSTLTLDVIGSEGIDNTYKQIALWMPLNASVGSHPVVYDLSNMTTTYQASFTFMGTDNTFNATSGTIKITANNNERIEGTFNFSGTLNGETVQVTDGKFSIAQF</sequence>
<reference evidence="2 3" key="1">
    <citation type="submission" date="2018-05" db="EMBL/GenBank/DDBJ databases">
        <title>Flavobacterium sp. strain IMCC34758, incomplete genome.</title>
        <authorList>
            <person name="Joung Y."/>
        </authorList>
    </citation>
    <scope>NUCLEOTIDE SEQUENCE [LARGE SCALE GENOMIC DNA]</scope>
    <source>
        <strain evidence="2 3">IMCC34758</strain>
    </source>
</reference>
<dbReference type="OrthoDB" id="1364598at2"/>
<evidence type="ECO:0000313" key="2">
    <source>
        <dbReference type="EMBL" id="PXY44465.1"/>
    </source>
</evidence>
<keyword evidence="1" id="KW-0732">Signal</keyword>
<gene>
    <name evidence="2" type="ORF">DMB68_13435</name>
</gene>
<dbReference type="AlphaFoldDB" id="A0A2V4BZY0"/>